<evidence type="ECO:0000313" key="5">
    <source>
        <dbReference type="Proteomes" id="UP001501074"/>
    </source>
</evidence>
<evidence type="ECO:0000256" key="1">
    <source>
        <dbReference type="SAM" id="MobiDB-lite"/>
    </source>
</evidence>
<evidence type="ECO:0008006" key="6">
    <source>
        <dbReference type="Google" id="ProtNLM"/>
    </source>
</evidence>
<dbReference type="Pfam" id="PF00990">
    <property type="entry name" value="GGDEF"/>
    <property type="match status" value="1"/>
</dbReference>
<feature type="region of interest" description="Disordered" evidence="1">
    <location>
        <begin position="313"/>
        <end position="360"/>
    </location>
</feature>
<dbReference type="SUPFAM" id="SSF141868">
    <property type="entry name" value="EAL domain-like"/>
    <property type="match status" value="1"/>
</dbReference>
<protein>
    <recommendedName>
        <fullName evidence="6">Diguanylate cyclase (GGDEF)-like protein</fullName>
    </recommendedName>
</protein>
<sequence>MVDPGRDGEADFVTAARGVLSDLQGWIGLESWAILRKDDEELVVMLTNDERFGLYDGLTLPWEDSYCSQVVEWGRPEVVADSKDSFMLTRGSEGLISEVRSVILVPLRSPDGKKQLGAIAGMHPDPVSDLERHLPAVRRQAALLGALLGHELSAQQDHRREHTPHAEFTDLLTGLANRRAWDDALRSEDARAARYASSAAVLVLDIDGLRRVNAGAGHTIGDDLLITTAAVLSGRMRSVDFIARIGGDEFGVLMPETTAEEAGTVMGDLRKQLTSAGISASFGIGQRRSNTGLPAAWRAADVEMYADKLQAAGRRIPRQTSVPVEGEERPAPADQKDREPYSGPERRKGRPRRDGDLMGPEEIEAAVTELTDAEAEFLDPQAKVVNVDAQAEKEGKDAVVAAAAVLGRRLTSVDALLQLARDQLGMQVAFLSTFEGTTGQQRVRNLISSIPVPLTAGQLQPVDDTYCKAITDGRMPAVIADTTKDPYARAMQVTRDLNIGSHVGVPLHRRDGRLYGTLCTWSPDADEALRDRDADVLRAIGNVVMDLVDMEDRTERDRHKMLDRMDRLMANGGPGVVFQAVHSLDGLDTVGVEALSRFPIGSGRPDEWFTSATRAGVGLELELAAVRNALTILPALRGFLGINVSPRTLVSPAFGRLVTSLPLKSIVIEVTEHEAVDDYDALNEVLRPWRERGMRIAVDDAGAGFASMRHVLTLVPDFIKLDISLVRGVDTDPAKRALAGALAAFAQKIGSSVIAEGIETAAELSVLRGLKVEFGQGYHLSLPGPLANEMRKDDEVVPEPA</sequence>
<evidence type="ECO:0000313" key="4">
    <source>
        <dbReference type="EMBL" id="GAA3619664.1"/>
    </source>
</evidence>
<dbReference type="CDD" id="cd01949">
    <property type="entry name" value="GGDEF"/>
    <property type="match status" value="1"/>
</dbReference>
<dbReference type="Pfam" id="PF01590">
    <property type="entry name" value="GAF"/>
    <property type="match status" value="1"/>
</dbReference>
<keyword evidence="5" id="KW-1185">Reference proteome</keyword>
<dbReference type="Pfam" id="PF00563">
    <property type="entry name" value="EAL"/>
    <property type="match status" value="1"/>
</dbReference>
<feature type="domain" description="EAL" evidence="2">
    <location>
        <begin position="558"/>
        <end position="797"/>
    </location>
</feature>
<dbReference type="InterPro" id="IPR003018">
    <property type="entry name" value="GAF"/>
</dbReference>
<dbReference type="NCBIfam" id="TIGR00254">
    <property type="entry name" value="GGDEF"/>
    <property type="match status" value="1"/>
</dbReference>
<dbReference type="InterPro" id="IPR001633">
    <property type="entry name" value="EAL_dom"/>
</dbReference>
<dbReference type="Gene3D" id="3.30.450.40">
    <property type="match status" value="2"/>
</dbReference>
<evidence type="ECO:0000259" key="3">
    <source>
        <dbReference type="PROSITE" id="PS50887"/>
    </source>
</evidence>
<evidence type="ECO:0000259" key="2">
    <source>
        <dbReference type="PROSITE" id="PS50883"/>
    </source>
</evidence>
<feature type="domain" description="GGDEF" evidence="3">
    <location>
        <begin position="197"/>
        <end position="322"/>
    </location>
</feature>
<dbReference type="InterPro" id="IPR000160">
    <property type="entry name" value="GGDEF_dom"/>
</dbReference>
<comment type="caution">
    <text evidence="4">The sequence shown here is derived from an EMBL/GenBank/DDBJ whole genome shotgun (WGS) entry which is preliminary data.</text>
</comment>
<dbReference type="PROSITE" id="PS50887">
    <property type="entry name" value="GGDEF"/>
    <property type="match status" value="1"/>
</dbReference>
<dbReference type="SMART" id="SM00065">
    <property type="entry name" value="GAF"/>
    <property type="match status" value="2"/>
</dbReference>
<dbReference type="RefSeq" id="WP_231480959.1">
    <property type="nucleotide sequence ID" value="NZ_BAAAZO010000006.1"/>
</dbReference>
<dbReference type="EMBL" id="BAAAZO010000006">
    <property type="protein sequence ID" value="GAA3619664.1"/>
    <property type="molecule type" value="Genomic_DNA"/>
</dbReference>
<proteinExistence type="predicted"/>
<dbReference type="InterPro" id="IPR029787">
    <property type="entry name" value="Nucleotide_cyclase"/>
</dbReference>
<dbReference type="InterPro" id="IPR029016">
    <property type="entry name" value="GAF-like_dom_sf"/>
</dbReference>
<dbReference type="InterPro" id="IPR035919">
    <property type="entry name" value="EAL_sf"/>
</dbReference>
<accession>A0ABP6ZXM0</accession>
<dbReference type="InterPro" id="IPR050706">
    <property type="entry name" value="Cyclic-di-GMP_PDE-like"/>
</dbReference>
<name>A0ABP6ZXM0_9ACTN</name>
<dbReference type="PANTHER" id="PTHR33121">
    <property type="entry name" value="CYCLIC DI-GMP PHOSPHODIESTERASE PDEF"/>
    <property type="match status" value="1"/>
</dbReference>
<dbReference type="SMART" id="SM00052">
    <property type="entry name" value="EAL"/>
    <property type="match status" value="1"/>
</dbReference>
<reference evidence="5" key="1">
    <citation type="journal article" date="2019" name="Int. J. Syst. Evol. Microbiol.">
        <title>The Global Catalogue of Microorganisms (GCM) 10K type strain sequencing project: providing services to taxonomists for standard genome sequencing and annotation.</title>
        <authorList>
            <consortium name="The Broad Institute Genomics Platform"/>
            <consortium name="The Broad Institute Genome Sequencing Center for Infectious Disease"/>
            <person name="Wu L."/>
            <person name="Ma J."/>
        </authorList>
    </citation>
    <scope>NUCLEOTIDE SEQUENCE [LARGE SCALE GENOMIC DNA]</scope>
    <source>
        <strain evidence="5">JCM 16902</strain>
    </source>
</reference>
<dbReference type="PROSITE" id="PS50883">
    <property type="entry name" value="EAL"/>
    <property type="match status" value="1"/>
</dbReference>
<dbReference type="SUPFAM" id="SSF55073">
    <property type="entry name" value="Nucleotide cyclase"/>
    <property type="match status" value="1"/>
</dbReference>
<organism evidence="4 5">
    <name type="scientific">Kineosporia mesophila</name>
    <dbReference type="NCBI Taxonomy" id="566012"/>
    <lineage>
        <taxon>Bacteria</taxon>
        <taxon>Bacillati</taxon>
        <taxon>Actinomycetota</taxon>
        <taxon>Actinomycetes</taxon>
        <taxon>Kineosporiales</taxon>
        <taxon>Kineosporiaceae</taxon>
        <taxon>Kineosporia</taxon>
    </lineage>
</organism>
<dbReference type="SUPFAM" id="SSF55781">
    <property type="entry name" value="GAF domain-like"/>
    <property type="match status" value="2"/>
</dbReference>
<dbReference type="PANTHER" id="PTHR33121:SF76">
    <property type="entry name" value="SIGNALING PROTEIN"/>
    <property type="match status" value="1"/>
</dbReference>
<dbReference type="Gene3D" id="3.30.70.270">
    <property type="match status" value="1"/>
</dbReference>
<dbReference type="InterPro" id="IPR043128">
    <property type="entry name" value="Rev_trsase/Diguanyl_cyclase"/>
</dbReference>
<gene>
    <name evidence="4" type="ORF">GCM10022223_40630</name>
</gene>
<dbReference type="Proteomes" id="UP001501074">
    <property type="component" value="Unassembled WGS sequence"/>
</dbReference>
<feature type="compositionally biased region" description="Basic and acidic residues" evidence="1">
    <location>
        <begin position="326"/>
        <end position="356"/>
    </location>
</feature>
<dbReference type="CDD" id="cd01948">
    <property type="entry name" value="EAL"/>
    <property type="match status" value="1"/>
</dbReference>
<dbReference type="SMART" id="SM00267">
    <property type="entry name" value="GGDEF"/>
    <property type="match status" value="1"/>
</dbReference>
<dbReference type="Gene3D" id="3.20.20.450">
    <property type="entry name" value="EAL domain"/>
    <property type="match status" value="1"/>
</dbReference>